<feature type="region of interest" description="Disordered" evidence="1">
    <location>
        <begin position="113"/>
        <end position="140"/>
    </location>
</feature>
<name>A0AAN7D106_9PEZI</name>
<evidence type="ECO:0000256" key="1">
    <source>
        <dbReference type="SAM" id="MobiDB-lite"/>
    </source>
</evidence>
<accession>A0AAN7D106</accession>
<feature type="region of interest" description="Disordered" evidence="1">
    <location>
        <begin position="367"/>
        <end position="565"/>
    </location>
</feature>
<dbReference type="EMBL" id="MU857611">
    <property type="protein sequence ID" value="KAK4250643.1"/>
    <property type="molecule type" value="Genomic_DNA"/>
</dbReference>
<feature type="compositionally biased region" description="Polar residues" evidence="1">
    <location>
        <begin position="507"/>
        <end position="523"/>
    </location>
</feature>
<feature type="compositionally biased region" description="Low complexity" evidence="1">
    <location>
        <begin position="599"/>
        <end position="610"/>
    </location>
</feature>
<organism evidence="2 3">
    <name type="scientific">Corynascus novoguineensis</name>
    <dbReference type="NCBI Taxonomy" id="1126955"/>
    <lineage>
        <taxon>Eukaryota</taxon>
        <taxon>Fungi</taxon>
        <taxon>Dikarya</taxon>
        <taxon>Ascomycota</taxon>
        <taxon>Pezizomycotina</taxon>
        <taxon>Sordariomycetes</taxon>
        <taxon>Sordariomycetidae</taxon>
        <taxon>Sordariales</taxon>
        <taxon>Chaetomiaceae</taxon>
        <taxon>Corynascus</taxon>
    </lineage>
</organism>
<feature type="region of interest" description="Disordered" evidence="1">
    <location>
        <begin position="172"/>
        <end position="261"/>
    </location>
</feature>
<comment type="caution">
    <text evidence="2">The sequence shown here is derived from an EMBL/GenBank/DDBJ whole genome shotgun (WGS) entry which is preliminary data.</text>
</comment>
<evidence type="ECO:0000313" key="3">
    <source>
        <dbReference type="Proteomes" id="UP001303647"/>
    </source>
</evidence>
<protein>
    <submittedName>
        <fullName evidence="2">Uncharacterized protein</fullName>
    </submittedName>
</protein>
<dbReference type="AlphaFoldDB" id="A0AAN7D106"/>
<reference evidence="2" key="2">
    <citation type="submission" date="2023-05" db="EMBL/GenBank/DDBJ databases">
        <authorList>
            <consortium name="Lawrence Berkeley National Laboratory"/>
            <person name="Steindorff A."/>
            <person name="Hensen N."/>
            <person name="Bonometti L."/>
            <person name="Westerberg I."/>
            <person name="Brannstrom I.O."/>
            <person name="Guillou S."/>
            <person name="Cros-Aarteil S."/>
            <person name="Calhoun S."/>
            <person name="Haridas S."/>
            <person name="Kuo A."/>
            <person name="Mondo S."/>
            <person name="Pangilinan J."/>
            <person name="Riley R."/>
            <person name="Labutti K."/>
            <person name="Andreopoulos B."/>
            <person name="Lipzen A."/>
            <person name="Chen C."/>
            <person name="Yanf M."/>
            <person name="Daum C."/>
            <person name="Ng V."/>
            <person name="Clum A."/>
            <person name="Ohm R."/>
            <person name="Martin F."/>
            <person name="Silar P."/>
            <person name="Natvig D."/>
            <person name="Lalanne C."/>
            <person name="Gautier V."/>
            <person name="Ament-Velasquez S.L."/>
            <person name="Kruys A."/>
            <person name="Hutchinson M.I."/>
            <person name="Powell A.J."/>
            <person name="Barry K."/>
            <person name="Miller A.N."/>
            <person name="Grigoriev I.V."/>
            <person name="Debuchy R."/>
            <person name="Gladieux P."/>
            <person name="Thoren M.H."/>
            <person name="Johannesson H."/>
        </authorList>
    </citation>
    <scope>NUCLEOTIDE SEQUENCE</scope>
    <source>
        <strain evidence="2">CBS 359.72</strain>
    </source>
</reference>
<feature type="compositionally biased region" description="Polar residues" evidence="1">
    <location>
        <begin position="195"/>
        <end position="204"/>
    </location>
</feature>
<proteinExistence type="predicted"/>
<reference evidence="2" key="1">
    <citation type="journal article" date="2023" name="Mol. Phylogenet. Evol.">
        <title>Genome-scale phylogeny and comparative genomics of the fungal order Sordariales.</title>
        <authorList>
            <person name="Hensen N."/>
            <person name="Bonometti L."/>
            <person name="Westerberg I."/>
            <person name="Brannstrom I.O."/>
            <person name="Guillou S."/>
            <person name="Cros-Aarteil S."/>
            <person name="Calhoun S."/>
            <person name="Haridas S."/>
            <person name="Kuo A."/>
            <person name="Mondo S."/>
            <person name="Pangilinan J."/>
            <person name="Riley R."/>
            <person name="LaButti K."/>
            <person name="Andreopoulos B."/>
            <person name="Lipzen A."/>
            <person name="Chen C."/>
            <person name="Yan M."/>
            <person name="Daum C."/>
            <person name="Ng V."/>
            <person name="Clum A."/>
            <person name="Steindorff A."/>
            <person name="Ohm R.A."/>
            <person name="Martin F."/>
            <person name="Silar P."/>
            <person name="Natvig D.O."/>
            <person name="Lalanne C."/>
            <person name="Gautier V."/>
            <person name="Ament-Velasquez S.L."/>
            <person name="Kruys A."/>
            <person name="Hutchinson M.I."/>
            <person name="Powell A.J."/>
            <person name="Barry K."/>
            <person name="Miller A.N."/>
            <person name="Grigoriev I.V."/>
            <person name="Debuchy R."/>
            <person name="Gladieux P."/>
            <person name="Hiltunen Thoren M."/>
            <person name="Johannesson H."/>
        </authorList>
    </citation>
    <scope>NUCLEOTIDE SEQUENCE</scope>
    <source>
        <strain evidence="2">CBS 359.72</strain>
    </source>
</reference>
<feature type="compositionally biased region" description="Polar residues" evidence="1">
    <location>
        <begin position="484"/>
        <end position="497"/>
    </location>
</feature>
<feature type="compositionally biased region" description="Polar residues" evidence="1">
    <location>
        <begin position="582"/>
        <end position="598"/>
    </location>
</feature>
<dbReference type="Proteomes" id="UP001303647">
    <property type="component" value="Unassembled WGS sequence"/>
</dbReference>
<keyword evidence="3" id="KW-1185">Reference proteome</keyword>
<gene>
    <name evidence="2" type="ORF">C7999DRAFT_38253</name>
</gene>
<feature type="compositionally biased region" description="Low complexity" evidence="1">
    <location>
        <begin position="379"/>
        <end position="392"/>
    </location>
</feature>
<sequence>MEGPLSMPPDRGTIIGRAVWKVRWVVVGGSVRDQTSQTVPANRVQSNRASAPRELTKVLSEGIFLSIYKSKEDTEPIQQYAVTSIADCQLQMLSHRKQGPAVPTLVLNILPDPQSDKARKRRSSRTAGFTAPKEMGPTSLLFRPGDESQNLQEWARFIQQLIQPYVLDRGPMSPLTPASPTFVNPFAPRPKDPTEIQQRPNSRNGYPRPGFLLKNHSQTNSVRDRPATFSDSPSLRSKRSDLSSQTGSTTQSHMGFPSYTAMVPADLPSPATTIGEYQGEFIEGWTSAQGRSSALSSPIRGRGSVSSQPPAPLPSVPDSKTLPGPRETILDRAFQLRCIPGSDREIPGGEKLSSLARFDALMREMDEKRRQREAEEAQSRAQAAVAPSARTSGSEPKSAFDQDDSDSDSEQDSDDDDDDDDDDDSDSIVREDDFDDRFPSTSTQRALDFIAGRYEPTRRHQLASRGIRSPPSYNHEAFMALSSPGHTQVRPQTGYSRTRNRPGMAQRTHSQPHLATMLASSPLDQPRESEEGAGFSFTPGSPSAVRRSSVDKRQSGSSAKRLSFTDFTRRLSSTSSLLLMQTNASGPASSRASNSDMDLQQAPQSPPQQLHHLHPRSGPPTSQQYQPPQSPPPVGEHERCGWRGSVGVFGDGGFV</sequence>
<feature type="compositionally biased region" description="Basic and acidic residues" evidence="1">
    <location>
        <begin position="367"/>
        <end position="378"/>
    </location>
</feature>
<feature type="compositionally biased region" description="Polar residues" evidence="1">
    <location>
        <begin position="242"/>
        <end position="253"/>
    </location>
</feature>
<evidence type="ECO:0000313" key="2">
    <source>
        <dbReference type="EMBL" id="KAK4250643.1"/>
    </source>
</evidence>
<feature type="compositionally biased region" description="Acidic residues" evidence="1">
    <location>
        <begin position="401"/>
        <end position="426"/>
    </location>
</feature>
<feature type="region of interest" description="Disordered" evidence="1">
    <location>
        <begin position="582"/>
        <end position="655"/>
    </location>
</feature>
<feature type="region of interest" description="Disordered" evidence="1">
    <location>
        <begin position="288"/>
        <end position="325"/>
    </location>
</feature>